<evidence type="ECO:0000256" key="2">
    <source>
        <dbReference type="ARBA" id="ARBA00023125"/>
    </source>
</evidence>
<comment type="similarity">
    <text evidence="4">Belongs to the WhiA family.</text>
</comment>
<evidence type="ECO:0000259" key="5">
    <source>
        <dbReference type="Pfam" id="PF02650"/>
    </source>
</evidence>
<dbReference type="Proteomes" id="UP000185478">
    <property type="component" value="Chromosome"/>
</dbReference>
<dbReference type="InterPro" id="IPR023054">
    <property type="entry name" value="Sporulation_regulator_WhiA_C"/>
</dbReference>
<dbReference type="Gene3D" id="3.10.28.10">
    <property type="entry name" value="Homing endonucleases"/>
    <property type="match status" value="1"/>
</dbReference>
<dbReference type="KEGG" id="caqu:CAQU_06755"/>
<evidence type="ECO:0000313" key="9">
    <source>
        <dbReference type="Proteomes" id="UP000185478"/>
    </source>
</evidence>
<dbReference type="Pfam" id="PF14527">
    <property type="entry name" value="LAGLIDADG_WhiA"/>
    <property type="match status" value="1"/>
</dbReference>
<dbReference type="HAMAP" id="MF_01420">
    <property type="entry name" value="HTH_type_WhiA"/>
    <property type="match status" value="1"/>
</dbReference>
<keyword evidence="1 4" id="KW-0132">Cell division</keyword>
<dbReference type="EMBL" id="CP009245">
    <property type="protein sequence ID" value="APT84814.1"/>
    <property type="molecule type" value="Genomic_DNA"/>
</dbReference>
<dbReference type="GO" id="GO:0003677">
    <property type="term" value="F:DNA binding"/>
    <property type="evidence" value="ECO:0007669"/>
    <property type="project" value="UniProtKB-UniRule"/>
</dbReference>
<feature type="domain" description="Sporulation transcription regulator WhiA N-terminal" evidence="6">
    <location>
        <begin position="22"/>
        <end position="106"/>
    </location>
</feature>
<dbReference type="RefSeq" id="WP_075726284.1">
    <property type="nucleotide sequence ID" value="NZ_CP009245.1"/>
</dbReference>
<protein>
    <recommendedName>
        <fullName evidence="4">Probable cell division protein WhiA</fullName>
    </recommendedName>
</protein>
<dbReference type="NCBIfam" id="TIGR00647">
    <property type="entry name" value="DNA_bind_WhiA"/>
    <property type="match status" value="1"/>
</dbReference>
<accession>A0A1L7CG60</accession>
<keyword evidence="9" id="KW-1185">Reference proteome</keyword>
<comment type="function">
    <text evidence="4">Involved in cell division and chromosome segregation.</text>
</comment>
<dbReference type="InterPro" id="IPR039518">
    <property type="entry name" value="WhiA_LAGLIDADG_dom"/>
</dbReference>
<evidence type="ECO:0000259" key="7">
    <source>
        <dbReference type="Pfam" id="PF14527"/>
    </source>
</evidence>
<organism evidence="8 9">
    <name type="scientific">Corynebacterium aquilae DSM 44791</name>
    <dbReference type="NCBI Taxonomy" id="1431546"/>
    <lineage>
        <taxon>Bacteria</taxon>
        <taxon>Bacillati</taxon>
        <taxon>Actinomycetota</taxon>
        <taxon>Actinomycetes</taxon>
        <taxon>Mycobacteriales</taxon>
        <taxon>Corynebacteriaceae</taxon>
        <taxon>Corynebacterium</taxon>
    </lineage>
</organism>
<proteinExistence type="inferred from homology"/>
<dbReference type="Pfam" id="PF10298">
    <property type="entry name" value="WhiA_N"/>
    <property type="match status" value="1"/>
</dbReference>
<feature type="domain" description="Sporulation regulator WhiA C-terminal" evidence="5">
    <location>
        <begin position="224"/>
        <end position="305"/>
    </location>
</feature>
<evidence type="ECO:0000259" key="6">
    <source>
        <dbReference type="Pfam" id="PF10298"/>
    </source>
</evidence>
<evidence type="ECO:0000256" key="3">
    <source>
        <dbReference type="ARBA" id="ARBA00023306"/>
    </source>
</evidence>
<evidence type="ECO:0000256" key="4">
    <source>
        <dbReference type="HAMAP-Rule" id="MF_01420"/>
    </source>
</evidence>
<dbReference type="GO" id="GO:0051301">
    <property type="term" value="P:cell division"/>
    <property type="evidence" value="ECO:0007669"/>
    <property type="project" value="UniProtKB-UniRule"/>
</dbReference>
<dbReference type="InterPro" id="IPR027434">
    <property type="entry name" value="Homing_endonucl"/>
</dbReference>
<feature type="domain" description="WhiA LAGLIDADG-like" evidence="7">
    <location>
        <begin position="129"/>
        <end position="218"/>
    </location>
</feature>
<dbReference type="PANTHER" id="PTHR37307">
    <property type="entry name" value="CELL DIVISION PROTEIN WHIA-RELATED"/>
    <property type="match status" value="1"/>
</dbReference>
<reference evidence="8 9" key="1">
    <citation type="submission" date="2014-08" db="EMBL/GenBank/DDBJ databases">
        <title>Complete genome sequence of Corynebacterium aquilae S-613T(T) (=DSM 44791(T)), isolated from the choana of a healthy golden eagle.</title>
        <authorList>
            <person name="Ruckert C."/>
            <person name="Albersmeier A."/>
            <person name="Winkler A."/>
            <person name="Kalinowski J."/>
        </authorList>
    </citation>
    <scope>NUCLEOTIDE SEQUENCE [LARGE SCALE GENOMIC DNA]</scope>
    <source>
        <strain evidence="8 9">S-613</strain>
    </source>
</reference>
<dbReference type="InterPro" id="IPR018478">
    <property type="entry name" value="Sporu_reg_WhiA_N_dom"/>
</dbReference>
<dbReference type="STRING" id="1431546.CAQU_06755"/>
<dbReference type="AlphaFoldDB" id="A0A1L7CG60"/>
<gene>
    <name evidence="4" type="primary">whiA</name>
    <name evidence="8" type="ORF">CAQU_06755</name>
</gene>
<evidence type="ECO:0000313" key="8">
    <source>
        <dbReference type="EMBL" id="APT84814.1"/>
    </source>
</evidence>
<dbReference type="Pfam" id="PF02650">
    <property type="entry name" value="HTH_WhiA"/>
    <property type="match status" value="1"/>
</dbReference>
<name>A0A1L7CG60_9CORY</name>
<dbReference type="GO" id="GO:0043937">
    <property type="term" value="P:regulation of sporulation"/>
    <property type="evidence" value="ECO:0007669"/>
    <property type="project" value="InterPro"/>
</dbReference>
<keyword evidence="3 4" id="KW-0131">Cell cycle</keyword>
<dbReference type="PANTHER" id="PTHR37307:SF1">
    <property type="entry name" value="CELL DIVISION PROTEIN WHIA-RELATED"/>
    <property type="match status" value="1"/>
</dbReference>
<sequence>MVVDITYALKDELLALASHSQECVRSELAAIVRVASMTPAEVPQQVLSVDFPTRAIAEYVQQLFVQEFGVRNTTMKDIPGTGRKPARFELHVHDKVPTIVRELGLVTRSGFLVKGMPPAVVTGTISDAEAAWRGALLARGSITDPGRSSALEVVCPCAEVAMAFVGFGRRLNVACKAKETRGADRVVVRDADSVAALLTRLGAHSSRIMWEDHRLTRQASAPNNRLANFDDANTRRSARAAEHSAARAQRALEILAEDVPAHLAEAGALRVEHRQASLEELGHLADPPLTKDAIAGRIRRLFSMADKRAKDLGIPDTQAAVRALEEDADNE</sequence>
<keyword evidence="2 4" id="KW-0238">DNA-binding</keyword>
<dbReference type="InterPro" id="IPR003802">
    <property type="entry name" value="Sporulation_regulator_WhiA"/>
</dbReference>
<evidence type="ECO:0000256" key="1">
    <source>
        <dbReference type="ARBA" id="ARBA00022618"/>
    </source>
</evidence>